<name>A0A0P8A3S4_9EURY</name>
<feature type="domain" description="S-layer family duplication" evidence="1">
    <location>
        <begin position="47"/>
        <end position="286"/>
    </location>
</feature>
<protein>
    <recommendedName>
        <fullName evidence="1">S-layer family duplication domain-containing protein</fullName>
    </recommendedName>
</protein>
<accession>A0A0P8A3S4</accession>
<dbReference type="Proteomes" id="UP000050360">
    <property type="component" value="Unassembled WGS sequence"/>
</dbReference>
<dbReference type="AlphaFoldDB" id="A0A0P8A3S4"/>
<evidence type="ECO:0000313" key="3">
    <source>
        <dbReference type="Proteomes" id="UP000050360"/>
    </source>
</evidence>
<reference evidence="2 3" key="1">
    <citation type="submission" date="2015-09" db="EMBL/GenBank/DDBJ databases">
        <title>A metagenomics-based metabolic model of nitrate-dependent anaerobic oxidation of methane by Methanoperedens-like archaea.</title>
        <authorList>
            <person name="Arshad A."/>
            <person name="Speth D.R."/>
            <person name="De Graaf R.M."/>
            <person name="Op Den Camp H.J."/>
            <person name="Jetten M.S."/>
            <person name="Welte C.U."/>
        </authorList>
    </citation>
    <scope>NUCLEOTIDE SEQUENCE [LARGE SCALE GENOMIC DNA]</scope>
</reference>
<gene>
    <name evidence="2" type="ORF">MPEBLZ_04431</name>
</gene>
<sequence length="286" mass="31887">MNINITVNKRIEVGLIALLLAFLLVVTARAAAPVSPPESRFFWEPGEKLSFTWTPENFDGFYYDPENKAGNGSLTIRLNNIKDRSIPIGGIVYHKAAGQTNTKYREFGKYAVIEFTGEKYLAGYPAGKSNITAHGEIKVNQIWLRKILIDDSTSNIFMNGSRMMLSSGHDIEIRNVNISDSSVLLYLMMDGEKVDTRTLSAGENYTYETKDGQIIALQVDSVIAGREENSVSIKRIFQTSESFTQYYKKVDIFGVMKVTGVSDTGITMRNTAVPVDLKPGRIIEVM</sequence>
<dbReference type="Pfam" id="PF07752">
    <property type="entry name" value="S-layer"/>
    <property type="match status" value="1"/>
</dbReference>
<comment type="caution">
    <text evidence="2">The sequence shown here is derived from an EMBL/GenBank/DDBJ whole genome shotgun (WGS) entry which is preliminary data.</text>
</comment>
<dbReference type="Gene3D" id="2.60.40.4190">
    <property type="match status" value="1"/>
</dbReference>
<dbReference type="EMBL" id="LKCM01000461">
    <property type="protein sequence ID" value="KPQ41025.1"/>
    <property type="molecule type" value="Genomic_DNA"/>
</dbReference>
<organism evidence="2 3">
    <name type="scientific">Candidatus Methanoperedens nitratireducens</name>
    <dbReference type="NCBI Taxonomy" id="1392998"/>
    <lineage>
        <taxon>Archaea</taxon>
        <taxon>Methanobacteriati</taxon>
        <taxon>Methanobacteriota</taxon>
        <taxon>Stenosarchaea group</taxon>
        <taxon>Methanomicrobia</taxon>
        <taxon>Methanosarcinales</taxon>
        <taxon>ANME-2 cluster</taxon>
        <taxon>Candidatus Methanoperedentaceae</taxon>
        <taxon>Candidatus Methanoperedens</taxon>
    </lineage>
</organism>
<feature type="non-terminal residue" evidence="2">
    <location>
        <position position="286"/>
    </location>
</feature>
<evidence type="ECO:0000313" key="2">
    <source>
        <dbReference type="EMBL" id="KPQ41025.1"/>
    </source>
</evidence>
<evidence type="ECO:0000259" key="1">
    <source>
        <dbReference type="Pfam" id="PF07752"/>
    </source>
</evidence>
<dbReference type="Gene3D" id="2.60.98.40">
    <property type="match status" value="1"/>
</dbReference>
<dbReference type="InterPro" id="IPR006457">
    <property type="entry name" value="S_layer-rel_Mac"/>
</dbReference>
<proteinExistence type="predicted"/>